<dbReference type="PROSITE" id="PS50043">
    <property type="entry name" value="HTH_LUXR_2"/>
    <property type="match status" value="1"/>
</dbReference>
<evidence type="ECO:0000256" key="2">
    <source>
        <dbReference type="ARBA" id="ARBA00023125"/>
    </source>
</evidence>
<keyword evidence="1 3" id="KW-0597">Phosphoprotein</keyword>
<proteinExistence type="predicted"/>
<evidence type="ECO:0000259" key="5">
    <source>
        <dbReference type="PROSITE" id="PS50110"/>
    </source>
</evidence>
<dbReference type="PANTHER" id="PTHR45566">
    <property type="entry name" value="HTH-TYPE TRANSCRIPTIONAL REGULATOR YHJB-RELATED"/>
    <property type="match status" value="1"/>
</dbReference>
<dbReference type="Pfam" id="PF00196">
    <property type="entry name" value="GerE"/>
    <property type="match status" value="1"/>
</dbReference>
<dbReference type="Gene3D" id="3.40.50.2300">
    <property type="match status" value="1"/>
</dbReference>
<keyword evidence="7" id="KW-1185">Reference proteome</keyword>
<dbReference type="CDD" id="cd06170">
    <property type="entry name" value="LuxR_C_like"/>
    <property type="match status" value="1"/>
</dbReference>
<dbReference type="InterPro" id="IPR058245">
    <property type="entry name" value="NreC/VraR/RcsB-like_REC"/>
</dbReference>
<gene>
    <name evidence="6" type="ORF">SAMN04487868_1205</name>
</gene>
<dbReference type="PANTHER" id="PTHR45566:SF1">
    <property type="entry name" value="HTH-TYPE TRANSCRIPTIONAL REGULATOR YHJB-RELATED"/>
    <property type="match status" value="1"/>
</dbReference>
<organism evidence="6 7">
    <name type="scientific">Marinobacter salarius</name>
    <dbReference type="NCBI Taxonomy" id="1420917"/>
    <lineage>
        <taxon>Bacteria</taxon>
        <taxon>Pseudomonadati</taxon>
        <taxon>Pseudomonadota</taxon>
        <taxon>Gammaproteobacteria</taxon>
        <taxon>Pseudomonadales</taxon>
        <taxon>Marinobacteraceae</taxon>
        <taxon>Marinobacter</taxon>
    </lineage>
</organism>
<dbReference type="CDD" id="cd17535">
    <property type="entry name" value="REC_NarL-like"/>
    <property type="match status" value="1"/>
</dbReference>
<dbReference type="InterPro" id="IPR051015">
    <property type="entry name" value="EvgA-like"/>
</dbReference>
<dbReference type="SUPFAM" id="SSF46894">
    <property type="entry name" value="C-terminal effector domain of the bipartite response regulators"/>
    <property type="match status" value="1"/>
</dbReference>
<evidence type="ECO:0000259" key="4">
    <source>
        <dbReference type="PROSITE" id="PS50043"/>
    </source>
</evidence>
<dbReference type="InterPro" id="IPR001789">
    <property type="entry name" value="Sig_transdc_resp-reg_receiver"/>
</dbReference>
<evidence type="ECO:0000313" key="6">
    <source>
        <dbReference type="EMBL" id="SFL99643.1"/>
    </source>
</evidence>
<reference evidence="6 7" key="1">
    <citation type="submission" date="2016-10" db="EMBL/GenBank/DDBJ databases">
        <authorList>
            <person name="Varghese N."/>
            <person name="Submissions S."/>
        </authorList>
    </citation>
    <scope>NUCLEOTIDE SEQUENCE [LARGE SCALE GENOMIC DNA]</scope>
    <source>
        <strain evidence="6 7">DSM 26291</strain>
    </source>
</reference>
<comment type="caution">
    <text evidence="6">The sequence shown here is derived from an EMBL/GenBank/DDBJ whole genome shotgun (WGS) entry which is preliminary data.</text>
</comment>
<dbReference type="PRINTS" id="PR00038">
    <property type="entry name" value="HTHLUXR"/>
</dbReference>
<dbReference type="SMART" id="SM00421">
    <property type="entry name" value="HTH_LUXR"/>
    <property type="match status" value="1"/>
</dbReference>
<feature type="modified residue" description="4-aspartylphosphate" evidence="3">
    <location>
        <position position="54"/>
    </location>
</feature>
<dbReference type="RefSeq" id="WP_075194613.1">
    <property type="nucleotide sequence ID" value="NZ_DQRB01000004.1"/>
</dbReference>
<dbReference type="EMBL" id="FOTV01000020">
    <property type="protein sequence ID" value="SFL99643.1"/>
    <property type="molecule type" value="Genomic_DNA"/>
</dbReference>
<evidence type="ECO:0000256" key="3">
    <source>
        <dbReference type="PROSITE-ProRule" id="PRU00169"/>
    </source>
</evidence>
<dbReference type="PROSITE" id="PS50110">
    <property type="entry name" value="RESPONSE_REGULATORY"/>
    <property type="match status" value="1"/>
</dbReference>
<keyword evidence="2" id="KW-0238">DNA-binding</keyword>
<dbReference type="SMART" id="SM00448">
    <property type="entry name" value="REC"/>
    <property type="match status" value="1"/>
</dbReference>
<protein>
    <submittedName>
        <fullName evidence="6">Two component transcriptional regulator, LuxR family</fullName>
    </submittedName>
</protein>
<dbReference type="Proteomes" id="UP000199211">
    <property type="component" value="Unassembled WGS sequence"/>
</dbReference>
<accession>A0ABY1FSE1</accession>
<feature type="domain" description="HTH luxR-type" evidence="4">
    <location>
        <begin position="140"/>
        <end position="205"/>
    </location>
</feature>
<dbReference type="SUPFAM" id="SSF52172">
    <property type="entry name" value="CheY-like"/>
    <property type="match status" value="1"/>
</dbReference>
<evidence type="ECO:0000313" key="7">
    <source>
        <dbReference type="Proteomes" id="UP000199211"/>
    </source>
</evidence>
<dbReference type="Pfam" id="PF00072">
    <property type="entry name" value="Response_reg"/>
    <property type="match status" value="1"/>
</dbReference>
<sequence length="209" mass="23398">MKILVVDDHQLFIDGIWHVLQKIHPQPDITEASRAEQAIAQLESDESFDLVLIDLVMPGLNGLSIIQRMHEQGIWYPVVVVSGEECARTIKTALEMGILGFIPKSYSSQKMLAALACVLSGDTYIPPGIQKQIDTLKPRRTPLAGNITRRQRQVLELMARGYSNRQIATALFLTEHTVKAHVGSLLLELNAVNRTDCVHIARTRDLIER</sequence>
<dbReference type="InterPro" id="IPR000792">
    <property type="entry name" value="Tscrpt_reg_LuxR_C"/>
</dbReference>
<dbReference type="InterPro" id="IPR016032">
    <property type="entry name" value="Sig_transdc_resp-reg_C-effctor"/>
</dbReference>
<dbReference type="InterPro" id="IPR011006">
    <property type="entry name" value="CheY-like_superfamily"/>
</dbReference>
<feature type="domain" description="Response regulatory" evidence="5">
    <location>
        <begin position="2"/>
        <end position="119"/>
    </location>
</feature>
<evidence type="ECO:0000256" key="1">
    <source>
        <dbReference type="ARBA" id="ARBA00022553"/>
    </source>
</evidence>
<name>A0ABY1FSE1_9GAMM</name>